<dbReference type="InterPro" id="IPR043721">
    <property type="entry name" value="DUF5662"/>
</dbReference>
<gene>
    <name evidence="1" type="ORF">KSF_099060</name>
</gene>
<dbReference type="EMBL" id="BNJK01000002">
    <property type="protein sequence ID" value="GHO99858.1"/>
    <property type="molecule type" value="Genomic_DNA"/>
</dbReference>
<keyword evidence="2" id="KW-1185">Reference proteome</keyword>
<comment type="caution">
    <text evidence="1">The sequence shown here is derived from an EMBL/GenBank/DDBJ whole genome shotgun (WGS) entry which is preliminary data.</text>
</comment>
<sequence>MPSDYVKDLVDHKQRVAGYMQIVANELFKRATVHDNSKFSPEEFDMYEATFSELQAYTYGSQKYKETVKKLGPAWSHHCQVNDHHPEYFKDGVRGMNLIQLVEMLCDWLAASERGQTDVLQSLAINKKKFHIDDQLFEVLKNTVKEIAPGKLPDKDPLV</sequence>
<evidence type="ECO:0000313" key="2">
    <source>
        <dbReference type="Proteomes" id="UP000597444"/>
    </source>
</evidence>
<protein>
    <submittedName>
        <fullName evidence="1">Uncharacterized protein</fullName>
    </submittedName>
</protein>
<evidence type="ECO:0000313" key="1">
    <source>
        <dbReference type="EMBL" id="GHO99858.1"/>
    </source>
</evidence>
<accession>A0A8J3ISW5</accession>
<dbReference type="AlphaFoldDB" id="A0A8J3ISW5"/>
<dbReference type="Pfam" id="PF18907">
    <property type="entry name" value="DUF5662"/>
    <property type="match status" value="1"/>
</dbReference>
<organism evidence="1 2">
    <name type="scientific">Reticulibacter mediterranei</name>
    <dbReference type="NCBI Taxonomy" id="2778369"/>
    <lineage>
        <taxon>Bacteria</taxon>
        <taxon>Bacillati</taxon>
        <taxon>Chloroflexota</taxon>
        <taxon>Ktedonobacteria</taxon>
        <taxon>Ktedonobacterales</taxon>
        <taxon>Reticulibacteraceae</taxon>
        <taxon>Reticulibacter</taxon>
    </lineage>
</organism>
<name>A0A8J3ISW5_9CHLR</name>
<dbReference type="Proteomes" id="UP000597444">
    <property type="component" value="Unassembled WGS sequence"/>
</dbReference>
<dbReference type="RefSeq" id="WP_220210473.1">
    <property type="nucleotide sequence ID" value="NZ_BNJK01000002.1"/>
</dbReference>
<proteinExistence type="predicted"/>
<reference evidence="1" key="1">
    <citation type="submission" date="2020-10" db="EMBL/GenBank/DDBJ databases">
        <title>Taxonomic study of unclassified bacteria belonging to the class Ktedonobacteria.</title>
        <authorList>
            <person name="Yabe S."/>
            <person name="Wang C.M."/>
            <person name="Zheng Y."/>
            <person name="Sakai Y."/>
            <person name="Cavaletti L."/>
            <person name="Monciardini P."/>
            <person name="Donadio S."/>
        </authorList>
    </citation>
    <scope>NUCLEOTIDE SEQUENCE</scope>
    <source>
        <strain evidence="1">ID150040</strain>
    </source>
</reference>